<dbReference type="GO" id="GO:0016042">
    <property type="term" value="P:lipid catabolic process"/>
    <property type="evidence" value="ECO:0007669"/>
    <property type="project" value="UniProtKB-UniRule"/>
</dbReference>
<dbReference type="InterPro" id="IPR016035">
    <property type="entry name" value="Acyl_Trfase/lysoPLipase"/>
</dbReference>
<feature type="domain" description="PNPLA" evidence="8">
    <location>
        <begin position="58"/>
        <end position="250"/>
    </location>
</feature>
<dbReference type="Gene3D" id="3.40.1090.10">
    <property type="entry name" value="Cytosolic phospholipase A2 catalytic domain"/>
    <property type="match status" value="2"/>
</dbReference>
<name>A0AB39HEF2_9VIBR</name>
<keyword evidence="7" id="KW-0732">Signal</keyword>
<protein>
    <submittedName>
        <fullName evidence="10">Patatin-like phospholipase family protein</fullName>
    </submittedName>
</protein>
<evidence type="ECO:0000259" key="8">
    <source>
        <dbReference type="PROSITE" id="PS51635"/>
    </source>
</evidence>
<proteinExistence type="predicted"/>
<feature type="signal peptide" evidence="7">
    <location>
        <begin position="1"/>
        <end position="31"/>
    </location>
</feature>
<feature type="active site" description="Proton acceptor" evidence="6">
    <location>
        <position position="237"/>
    </location>
</feature>
<dbReference type="Gene3D" id="3.10.20.310">
    <property type="entry name" value="membrane protein fhac"/>
    <property type="match status" value="1"/>
</dbReference>
<gene>
    <name evidence="10" type="ORF">AB0763_10990</name>
</gene>
<organism evidence="10">
    <name type="scientific">Vibrio sp. HB236076</name>
    <dbReference type="NCBI Taxonomy" id="3232307"/>
    <lineage>
        <taxon>Bacteria</taxon>
        <taxon>Pseudomonadati</taxon>
        <taxon>Pseudomonadota</taxon>
        <taxon>Gammaproteobacteria</taxon>
        <taxon>Vibrionales</taxon>
        <taxon>Vibrionaceae</taxon>
        <taxon>Vibrio</taxon>
    </lineage>
</organism>
<evidence type="ECO:0000259" key="9">
    <source>
        <dbReference type="PROSITE" id="PS51779"/>
    </source>
</evidence>
<feature type="short sequence motif" description="GXSXG" evidence="6">
    <location>
        <begin position="89"/>
        <end position="93"/>
    </location>
</feature>
<feature type="domain" description="POTRA" evidence="9">
    <location>
        <begin position="368"/>
        <end position="439"/>
    </location>
</feature>
<dbReference type="RefSeq" id="WP_306100644.1">
    <property type="nucleotide sequence ID" value="NZ_CP162601.1"/>
</dbReference>
<dbReference type="CDD" id="cd07205">
    <property type="entry name" value="Pat_PNPLA6_PNPLA7_NTE1_like"/>
    <property type="match status" value="1"/>
</dbReference>
<dbReference type="InterPro" id="IPR010827">
    <property type="entry name" value="BamA/TamA_POTRA"/>
</dbReference>
<dbReference type="PROSITE" id="PS51635">
    <property type="entry name" value="PNPLA"/>
    <property type="match status" value="1"/>
</dbReference>
<evidence type="ECO:0000256" key="3">
    <source>
        <dbReference type="ARBA" id="ARBA00022963"/>
    </source>
</evidence>
<keyword evidence="3 6" id="KW-0442">Lipid degradation</keyword>
<evidence type="ECO:0000256" key="2">
    <source>
        <dbReference type="ARBA" id="ARBA00022801"/>
    </source>
</evidence>
<evidence type="ECO:0000256" key="6">
    <source>
        <dbReference type="PROSITE-ProRule" id="PRU01161"/>
    </source>
</evidence>
<dbReference type="GO" id="GO:0019867">
    <property type="term" value="C:outer membrane"/>
    <property type="evidence" value="ECO:0007669"/>
    <property type="project" value="InterPro"/>
</dbReference>
<dbReference type="EMBL" id="CP162601">
    <property type="protein sequence ID" value="XDK24711.1"/>
    <property type="molecule type" value="Genomic_DNA"/>
</dbReference>
<sequence length="787" mass="88489">MIGLRRASVSRYLYLGLTVSFCSLLSFCSWADTKASPTDELSTPRFEARPDQRPKIALVLAGGGAKGAAHIGVLKALEELAIPVDFITGTSMGAYVAGLYATGMSADEIETLVTSIDWSNGYRDRVNRSERRLREKEYEDRYQLNTDLGIGLGEIHSPVGVVLGQSMWQILRKSTGNLPLFRTFDDLAIPYRPVATDIVSLEPVVISRGYLSDAMMASMSVPGVLPPFPMDGKMLVDGGVTNNMPVDVARKMGADIVIAVDISTDYKSKDAFTDMFTVADQLSNYLVRRNTEQQAQQLDANDVYIKPHVGDMETTEFDRMPEAYEQGYRAVFSHLSNLKKLSVTKTEYQDYQDKKEAVREGLIYGHQVNIDHIAINNHTHYSDEWILKRLNLPTGQVLSQEQVEQSVQKLYALDRFQLISYHYRQSDEGNELVFDIKEKSWGPNYANFRFFLEDDFRTSSQYGIGLSTNFTDLNDSGAEFRLNLDVGTDKLIEGELFTPLFSSPYFYNASKIDYSEESRNFPQSDIENPDISDVYDYWPVDYDTLSAQSILGWQPELWQDVRIGLRYSKGDAKLSNNESAGTASFERRGIFADYRLDSLDNYALPNDGWLLNVEYLLSYDDVNAGGLSSILPEYQDNNDRVYELKSKLLHARTFGRHTFVAQFNYSFVKSEADQFPINPAQLGGFLNLSGIPRNSLFGKNKLYSSLVYRYRWFDNDFGLFKAPVYLGGSIERGGVWSDSGVGIDDAPMYNAGSVFAGIDSPIGPIVLAYGRTEQNMSSVYFIIGTSY</sequence>
<comment type="subcellular location">
    <subcellularLocation>
        <location evidence="1">Membrane</location>
    </subcellularLocation>
</comment>
<dbReference type="PROSITE" id="PS51779">
    <property type="entry name" value="POTRA"/>
    <property type="match status" value="1"/>
</dbReference>
<dbReference type="InterPro" id="IPR002641">
    <property type="entry name" value="PNPLA_dom"/>
</dbReference>
<keyword evidence="4 6" id="KW-0443">Lipid metabolism</keyword>
<dbReference type="GO" id="GO:0016787">
    <property type="term" value="F:hydrolase activity"/>
    <property type="evidence" value="ECO:0007669"/>
    <property type="project" value="UniProtKB-UniRule"/>
</dbReference>
<dbReference type="Pfam" id="PF07244">
    <property type="entry name" value="POTRA"/>
    <property type="match status" value="1"/>
</dbReference>
<dbReference type="Pfam" id="PF01734">
    <property type="entry name" value="Patatin"/>
    <property type="match status" value="1"/>
</dbReference>
<keyword evidence="2 6" id="KW-0378">Hydrolase</keyword>
<feature type="short sequence motif" description="DGA/G" evidence="6">
    <location>
        <begin position="237"/>
        <end position="239"/>
    </location>
</feature>
<dbReference type="InterPro" id="IPR034746">
    <property type="entry name" value="POTRA"/>
</dbReference>
<evidence type="ECO:0000256" key="7">
    <source>
        <dbReference type="SAM" id="SignalP"/>
    </source>
</evidence>
<dbReference type="InterPro" id="IPR050301">
    <property type="entry name" value="NTE"/>
</dbReference>
<dbReference type="PANTHER" id="PTHR14226:SF29">
    <property type="entry name" value="NEUROPATHY TARGET ESTERASE SWS"/>
    <property type="match status" value="1"/>
</dbReference>
<feature type="short sequence motif" description="GXGXXG" evidence="6">
    <location>
        <begin position="62"/>
        <end position="67"/>
    </location>
</feature>
<dbReference type="AlphaFoldDB" id="A0AB39HEF2"/>
<dbReference type="PANTHER" id="PTHR14226">
    <property type="entry name" value="NEUROPATHY TARGET ESTERASE/SWISS CHEESE D.MELANOGASTER"/>
    <property type="match status" value="1"/>
</dbReference>
<feature type="active site" description="Nucleophile" evidence="6">
    <location>
        <position position="91"/>
    </location>
</feature>
<reference evidence="10" key="1">
    <citation type="submission" date="2024-07" db="EMBL/GenBank/DDBJ databases">
        <title>Genome Analysis of a Potential Novel Vibrio Species Secreting pH- and Thermo-stable Alginate Lyase and its Application in Producing Alginate Oligosaccharides.</title>
        <authorList>
            <person name="Huang H."/>
            <person name="Bao K."/>
        </authorList>
    </citation>
    <scope>NUCLEOTIDE SEQUENCE</scope>
    <source>
        <strain evidence="10">HB236076</strain>
    </source>
</reference>
<accession>A0AB39HEF2</accession>
<keyword evidence="5" id="KW-0472">Membrane</keyword>
<dbReference type="SUPFAM" id="SSF52151">
    <property type="entry name" value="FabD/lysophospholipase-like"/>
    <property type="match status" value="1"/>
</dbReference>
<dbReference type="KEGG" id="vih:AB0763_10990"/>
<evidence type="ECO:0000256" key="4">
    <source>
        <dbReference type="ARBA" id="ARBA00023098"/>
    </source>
</evidence>
<feature type="chain" id="PRO_5044215860" evidence="7">
    <location>
        <begin position="32"/>
        <end position="787"/>
    </location>
</feature>
<evidence type="ECO:0000256" key="5">
    <source>
        <dbReference type="ARBA" id="ARBA00023136"/>
    </source>
</evidence>
<evidence type="ECO:0000256" key="1">
    <source>
        <dbReference type="ARBA" id="ARBA00004370"/>
    </source>
</evidence>
<evidence type="ECO:0000313" key="10">
    <source>
        <dbReference type="EMBL" id="XDK24711.1"/>
    </source>
</evidence>